<organism evidence="3 4">
    <name type="scientific">Elysia crispata</name>
    <name type="common">lettuce slug</name>
    <dbReference type="NCBI Taxonomy" id="231223"/>
    <lineage>
        <taxon>Eukaryota</taxon>
        <taxon>Metazoa</taxon>
        <taxon>Spiralia</taxon>
        <taxon>Lophotrochozoa</taxon>
        <taxon>Mollusca</taxon>
        <taxon>Gastropoda</taxon>
        <taxon>Heterobranchia</taxon>
        <taxon>Euthyneura</taxon>
        <taxon>Panpulmonata</taxon>
        <taxon>Sacoglossa</taxon>
        <taxon>Placobranchoidea</taxon>
        <taxon>Plakobranchidae</taxon>
        <taxon>Elysia</taxon>
    </lineage>
</organism>
<sequence length="351" mass="39084">MSDFDYKESSHARADADVARGALNDDIPLKVYTPINAAGGIADTSFSTPTGGVKNTAYAEWMTLEQKPLATAVDDYYDAMAERGIKTSLGRDINNFELGPGARLRLKNHPKVNIINTRTGAPNTLDYVASKIEGGRSAVREYLGFSKWNPDAEKQGLSPDSNAEINRGEQQMSKAASNIESAPLEDSGQGANEAVKGAEKILAVFVREGYTSRDILGMLRALERSRGEHTNNLAKLSELDEHLAKERRKLEEAPDEATKDRIAKRLRELQDERAARLEAASATKEALRSQISRIRETLHRILHEDKTLAERIRTLFQGKKVAKSGLPFKNWNTRIKMLNHHRAHRNGDQDR</sequence>
<keyword evidence="1" id="KW-0175">Coiled coil</keyword>
<comment type="caution">
    <text evidence="3">The sequence shown here is derived from an EMBL/GenBank/DDBJ whole genome shotgun (WGS) entry which is preliminary data.</text>
</comment>
<accession>A0AAE0Z9Q0</accession>
<keyword evidence="4" id="KW-1185">Reference proteome</keyword>
<evidence type="ECO:0000256" key="1">
    <source>
        <dbReference type="SAM" id="Coils"/>
    </source>
</evidence>
<feature type="coiled-coil region" evidence="1">
    <location>
        <begin position="219"/>
        <end position="297"/>
    </location>
</feature>
<reference evidence="3" key="1">
    <citation type="journal article" date="2023" name="G3 (Bethesda)">
        <title>A reference genome for the long-term kleptoplast-retaining sea slug Elysia crispata morphotype clarki.</title>
        <authorList>
            <person name="Eastman K.E."/>
            <person name="Pendleton A.L."/>
            <person name="Shaikh M.A."/>
            <person name="Suttiyut T."/>
            <person name="Ogas R."/>
            <person name="Tomko P."/>
            <person name="Gavelis G."/>
            <person name="Widhalm J.R."/>
            <person name="Wisecaver J.H."/>
        </authorList>
    </citation>
    <scope>NUCLEOTIDE SEQUENCE</scope>
    <source>
        <strain evidence="3">ECLA1</strain>
    </source>
</reference>
<dbReference type="EMBL" id="JAWDGP010004321">
    <property type="protein sequence ID" value="KAK3765305.1"/>
    <property type="molecule type" value="Genomic_DNA"/>
</dbReference>
<dbReference type="AlphaFoldDB" id="A0AAE0Z9Q0"/>
<feature type="region of interest" description="Disordered" evidence="2">
    <location>
        <begin position="150"/>
        <end position="190"/>
    </location>
</feature>
<proteinExistence type="predicted"/>
<dbReference type="Proteomes" id="UP001283361">
    <property type="component" value="Unassembled WGS sequence"/>
</dbReference>
<evidence type="ECO:0000256" key="2">
    <source>
        <dbReference type="SAM" id="MobiDB-lite"/>
    </source>
</evidence>
<name>A0AAE0Z9Q0_9GAST</name>
<protein>
    <submittedName>
        <fullName evidence="3">Uncharacterized protein</fullName>
    </submittedName>
</protein>
<gene>
    <name evidence="3" type="ORF">RRG08_027311</name>
</gene>
<evidence type="ECO:0000313" key="4">
    <source>
        <dbReference type="Proteomes" id="UP001283361"/>
    </source>
</evidence>
<evidence type="ECO:0000313" key="3">
    <source>
        <dbReference type="EMBL" id="KAK3765305.1"/>
    </source>
</evidence>
<feature type="compositionally biased region" description="Polar residues" evidence="2">
    <location>
        <begin position="158"/>
        <end position="180"/>
    </location>
</feature>